<dbReference type="KEGG" id="ncon:LC1Nh_0793"/>
<organism evidence="1 2">
    <name type="scientific">Candidatus Nanohalobium constans</name>
    <dbReference type="NCBI Taxonomy" id="2565781"/>
    <lineage>
        <taxon>Archaea</taxon>
        <taxon>Candidatus Nanohalarchaeota</taxon>
        <taxon>Candidatus Nanohalobia</taxon>
        <taxon>Candidatus Nanohalobiales</taxon>
        <taxon>Candidatus Nanohalobiaceae</taxon>
        <taxon>Candidatus Nanohalobium</taxon>
    </lineage>
</organism>
<dbReference type="Proteomes" id="UP000377803">
    <property type="component" value="Chromosome"/>
</dbReference>
<dbReference type="GeneID" id="42365182"/>
<gene>
    <name evidence="1" type="ORF">LC1Nh_0793</name>
</gene>
<keyword evidence="2" id="KW-1185">Reference proteome</keyword>
<evidence type="ECO:0000313" key="2">
    <source>
        <dbReference type="Proteomes" id="UP000377803"/>
    </source>
</evidence>
<proteinExistence type="predicted"/>
<accession>A0A5Q0UGE5</accession>
<dbReference type="EMBL" id="CP040089">
    <property type="protein sequence ID" value="QGA80677.1"/>
    <property type="molecule type" value="Genomic_DNA"/>
</dbReference>
<dbReference type="RefSeq" id="WP_153550418.1">
    <property type="nucleotide sequence ID" value="NZ_CP040089.1"/>
</dbReference>
<reference evidence="2" key="1">
    <citation type="submission" date="2019-05" db="EMBL/GenBank/DDBJ databases">
        <title>Candidatus Nanohalobium constans, a novel model system to study the DPANN nano-sized archaea: genomic and physiological characterization of a nanoarchaeon co-cultured with its chitinotrophic host.</title>
        <authorList>
            <person name="La Cono V."/>
            <person name="Arcadi E."/>
            <person name="Crisafi F."/>
            <person name="Denaro R."/>
            <person name="La Spada G."/>
            <person name="Messina E."/>
            <person name="Smedile F."/>
            <person name="Toshchakov S.V."/>
            <person name="Shevchenko M.A."/>
            <person name="Golyshin P.N."/>
            <person name="Golyshina O.V."/>
            <person name="Ferrer M."/>
            <person name="Rohde M."/>
            <person name="Mushegian A."/>
            <person name="Sorokin D.Y."/>
            <person name="Giuliano L."/>
            <person name="Yakimov M.M."/>
        </authorList>
    </citation>
    <scope>NUCLEOTIDE SEQUENCE [LARGE SCALE GENOMIC DNA]</scope>
    <source>
        <strain evidence="2">LC1Nh</strain>
    </source>
</reference>
<protein>
    <submittedName>
        <fullName evidence="1">Uncharacterized protein</fullName>
    </submittedName>
</protein>
<evidence type="ECO:0000313" key="1">
    <source>
        <dbReference type="EMBL" id="QGA80677.1"/>
    </source>
</evidence>
<sequence>MSLHREKIGRFLEESEYLKENAKNSGCIEKEEFNENSRRVYEALEDIHDSYQELGIDELDEERTKFAYWAYEKAFELLSEAESEANEEEEFKMPWNQ</sequence>
<dbReference type="AlphaFoldDB" id="A0A5Q0UGE5"/>
<name>A0A5Q0UGE5_9ARCH</name>